<dbReference type="Proteomes" id="UP000433101">
    <property type="component" value="Unassembled WGS sequence"/>
</dbReference>
<dbReference type="RefSeq" id="WP_160773846.1">
    <property type="nucleotide sequence ID" value="NZ_WUMV01000001.1"/>
</dbReference>
<comment type="caution">
    <text evidence="1">The sequence shown here is derived from an EMBL/GenBank/DDBJ whole genome shotgun (WGS) entry which is preliminary data.</text>
</comment>
<organism evidence="1 2">
    <name type="scientific">Stappia sediminis</name>
    <dbReference type="NCBI Taxonomy" id="2692190"/>
    <lineage>
        <taxon>Bacteria</taxon>
        <taxon>Pseudomonadati</taxon>
        <taxon>Pseudomonadota</taxon>
        <taxon>Alphaproteobacteria</taxon>
        <taxon>Hyphomicrobiales</taxon>
        <taxon>Stappiaceae</taxon>
        <taxon>Stappia</taxon>
    </lineage>
</organism>
<evidence type="ECO:0000313" key="1">
    <source>
        <dbReference type="EMBL" id="MXN63604.1"/>
    </source>
</evidence>
<sequence length="120" mass="13648">MRYIDHRGSSSRDEFRAVLEDSQIPSLVRIELMRRLADIDGGRRAPDAFGTAQDSNPEFYVWISDPFDTEQGRRQIWLAYEHAGNGTTVLHVFATFTGGARQSEYALDVTVDRQRLGSRV</sequence>
<keyword evidence="2" id="KW-1185">Reference proteome</keyword>
<gene>
    <name evidence="1" type="ORF">GR183_01700</name>
</gene>
<proteinExistence type="predicted"/>
<evidence type="ECO:0000313" key="2">
    <source>
        <dbReference type="Proteomes" id="UP000433101"/>
    </source>
</evidence>
<accession>A0A7X3LR78</accession>
<reference evidence="1 2" key="1">
    <citation type="submission" date="2019-12" db="EMBL/GenBank/DDBJ databases">
        <authorList>
            <person name="Li M."/>
        </authorList>
    </citation>
    <scope>NUCLEOTIDE SEQUENCE [LARGE SCALE GENOMIC DNA]</scope>
    <source>
        <strain evidence="1 2">GBMRC 2046</strain>
    </source>
</reference>
<dbReference type="AlphaFoldDB" id="A0A7X3LR78"/>
<protein>
    <submittedName>
        <fullName evidence="1">Uncharacterized protein</fullName>
    </submittedName>
</protein>
<name>A0A7X3LR78_9HYPH</name>
<dbReference type="EMBL" id="WUMV01000001">
    <property type="protein sequence ID" value="MXN63604.1"/>
    <property type="molecule type" value="Genomic_DNA"/>
</dbReference>